<dbReference type="Pfam" id="PF09376">
    <property type="entry name" value="NurA"/>
    <property type="match status" value="1"/>
</dbReference>
<sequence>MLIANEGALAELRRFGEALSGLKRPQSAALRQALARTGLFVQIEPVKPERLVVAVDGSYQTLGAAYPYFLTLVQAVALTLPPRQPLVRHRLFSPLFPEERVKLETRAGGTLPVEVAAESRVRELMAEAELAVASEAARQFGGPLVLLDGGFVHFKARAGALFKELASALAENGGLLVGVIEDVSSRLLDEAVADSWVKDRPAYDREILYGCLAVGEAFILPPEVQKDEGISTVFARFAAHPQPVAFDFLTAQKKEIFWLLGVLRALTPFDGRGVPAVIDIADRYVRLTAAEVEQLVAAAVPPEIRELFLTAHRLRRAL</sequence>
<dbReference type="EMBL" id="DSMU01000259">
    <property type="protein sequence ID" value="HEL65851.1"/>
    <property type="molecule type" value="Genomic_DNA"/>
</dbReference>
<dbReference type="SMART" id="SM00933">
    <property type="entry name" value="NurA"/>
    <property type="match status" value="1"/>
</dbReference>
<evidence type="ECO:0000313" key="2">
    <source>
        <dbReference type="EMBL" id="HEL65851.1"/>
    </source>
</evidence>
<comment type="caution">
    <text evidence="2">The sequence shown here is derived from an EMBL/GenBank/DDBJ whole genome shotgun (WGS) entry which is preliminary data.</text>
</comment>
<proteinExistence type="predicted"/>
<accession>A0A7C2E3B9</accession>
<organism evidence="2">
    <name type="scientific">Ammonifex degensii</name>
    <dbReference type="NCBI Taxonomy" id="42838"/>
    <lineage>
        <taxon>Bacteria</taxon>
        <taxon>Bacillati</taxon>
        <taxon>Bacillota</taxon>
        <taxon>Clostridia</taxon>
        <taxon>Thermoanaerobacterales</taxon>
        <taxon>Thermoanaerobacteraceae</taxon>
        <taxon>Ammonifex</taxon>
    </lineage>
</organism>
<protein>
    <submittedName>
        <fullName evidence="2">DNA double-strand break repair nuclease NurA</fullName>
    </submittedName>
</protein>
<dbReference type="InterPro" id="IPR018977">
    <property type="entry name" value="NurA_domain"/>
</dbReference>
<evidence type="ECO:0000259" key="1">
    <source>
        <dbReference type="PROSITE" id="PS50206"/>
    </source>
</evidence>
<feature type="domain" description="Rhodanese" evidence="1">
    <location>
        <begin position="131"/>
        <end position="163"/>
    </location>
</feature>
<dbReference type="AlphaFoldDB" id="A0A7C2E3B9"/>
<dbReference type="InterPro" id="IPR001763">
    <property type="entry name" value="Rhodanese-like_dom"/>
</dbReference>
<name>A0A7C2E3B9_9THEO</name>
<gene>
    <name evidence="2" type="ORF">ENQ34_04110</name>
</gene>
<dbReference type="PROSITE" id="PS50206">
    <property type="entry name" value="RHODANESE_3"/>
    <property type="match status" value="1"/>
</dbReference>
<reference evidence="2" key="1">
    <citation type="journal article" date="2020" name="mSystems">
        <title>Genome- and Community-Level Interaction Insights into Carbon Utilization and Element Cycling Functions of Hydrothermarchaeota in Hydrothermal Sediment.</title>
        <authorList>
            <person name="Zhou Z."/>
            <person name="Liu Y."/>
            <person name="Xu W."/>
            <person name="Pan J."/>
            <person name="Luo Z.H."/>
            <person name="Li M."/>
        </authorList>
    </citation>
    <scope>NUCLEOTIDE SEQUENCE [LARGE SCALE GENOMIC DNA]</scope>
    <source>
        <strain evidence="2">SpSt-300</strain>
    </source>
</reference>